<accession>A0ABX0UEY5</accession>
<dbReference type="SUPFAM" id="SSF111369">
    <property type="entry name" value="HlyD-like secretion proteins"/>
    <property type="match status" value="1"/>
</dbReference>
<evidence type="ECO:0000313" key="4">
    <source>
        <dbReference type="Proteomes" id="UP000745859"/>
    </source>
</evidence>
<name>A0ABX0UEY5_9FLAO</name>
<dbReference type="RefSeq" id="WP_167187920.1">
    <property type="nucleotide sequence ID" value="NZ_JAASQL010000002.1"/>
</dbReference>
<feature type="transmembrane region" description="Helical" evidence="2">
    <location>
        <begin position="7"/>
        <end position="25"/>
    </location>
</feature>
<proteinExistence type="inferred from homology"/>
<gene>
    <name evidence="3" type="ORF">FHR24_002055</name>
</gene>
<reference evidence="3 4" key="1">
    <citation type="submission" date="2020-03" db="EMBL/GenBank/DDBJ databases">
        <title>Genomic Encyclopedia of Type Strains, Phase IV (KMG-IV): sequencing the most valuable type-strain genomes for metagenomic binning, comparative biology and taxonomic classification.</title>
        <authorList>
            <person name="Goeker M."/>
        </authorList>
    </citation>
    <scope>NUCLEOTIDE SEQUENCE [LARGE SCALE GENOMIC DNA]</scope>
    <source>
        <strain evidence="3 4">DSM 101599</strain>
    </source>
</reference>
<sequence length="371" mass="40923">MKKSKTILILLFIVIAFVLALGYLWKRDQQKPVIFKTKNAKIETIKSTTVASGKITPKEEVIIRPNIPGIIDEIYVQAGDTIKTGDLIAKIKVIPTINNLQSAANNVTSAKINLEAQQKIYDRQVLLFEKEVISANTFDQNKATYQQAKQRWISATENYQIIQTGTTKGFKNVANTLVKSTIGGVVLEVPVEEGVQVIPSNNFNAGTELATIADVGKMIFKGTIDESEVGKIKEGMPISIKIGALPNLKFNTILDYIAPKGVEKNGAVQFDIESSITVPKNTVVRSGLSANASIILEIAEEVLSINESLLQYDKKTKKTYVEVLIADQEFERKNVVLGVSDGIKVEIKEGITKDHKIKDWNAIVPNKNKKK</sequence>
<keyword evidence="2" id="KW-1133">Transmembrane helix</keyword>
<evidence type="ECO:0000256" key="1">
    <source>
        <dbReference type="ARBA" id="ARBA00009477"/>
    </source>
</evidence>
<dbReference type="Gene3D" id="2.40.50.100">
    <property type="match status" value="1"/>
</dbReference>
<dbReference type="NCBIfam" id="TIGR01730">
    <property type="entry name" value="RND_mfp"/>
    <property type="match status" value="1"/>
</dbReference>
<comment type="similarity">
    <text evidence="1">Belongs to the membrane fusion protein (MFP) (TC 8.A.1) family.</text>
</comment>
<keyword evidence="2" id="KW-0472">Membrane</keyword>
<dbReference type="Gene3D" id="1.10.287.470">
    <property type="entry name" value="Helix hairpin bin"/>
    <property type="match status" value="1"/>
</dbReference>
<dbReference type="Gene3D" id="2.40.30.170">
    <property type="match status" value="1"/>
</dbReference>
<dbReference type="PANTHER" id="PTHR30469:SF33">
    <property type="entry name" value="SLR1207 PROTEIN"/>
    <property type="match status" value="1"/>
</dbReference>
<keyword evidence="4" id="KW-1185">Reference proteome</keyword>
<keyword evidence="2" id="KW-0812">Transmembrane</keyword>
<dbReference type="Gene3D" id="2.40.420.20">
    <property type="match status" value="1"/>
</dbReference>
<protein>
    <submittedName>
        <fullName evidence="3">HlyD family secretion protein</fullName>
    </submittedName>
</protein>
<dbReference type="InterPro" id="IPR006143">
    <property type="entry name" value="RND_pump_MFP"/>
</dbReference>
<evidence type="ECO:0000313" key="3">
    <source>
        <dbReference type="EMBL" id="NIJ45587.1"/>
    </source>
</evidence>
<organism evidence="3 4">
    <name type="scientific">Wenyingzhuangia heitensis</name>
    <dbReference type="NCBI Taxonomy" id="1487859"/>
    <lineage>
        <taxon>Bacteria</taxon>
        <taxon>Pseudomonadati</taxon>
        <taxon>Bacteroidota</taxon>
        <taxon>Flavobacteriia</taxon>
        <taxon>Flavobacteriales</taxon>
        <taxon>Flavobacteriaceae</taxon>
        <taxon>Wenyingzhuangia</taxon>
    </lineage>
</organism>
<dbReference type="EMBL" id="JAASQL010000002">
    <property type="protein sequence ID" value="NIJ45587.1"/>
    <property type="molecule type" value="Genomic_DNA"/>
</dbReference>
<dbReference type="Proteomes" id="UP000745859">
    <property type="component" value="Unassembled WGS sequence"/>
</dbReference>
<evidence type="ECO:0000256" key="2">
    <source>
        <dbReference type="SAM" id="Phobius"/>
    </source>
</evidence>
<comment type="caution">
    <text evidence="3">The sequence shown here is derived from an EMBL/GenBank/DDBJ whole genome shotgun (WGS) entry which is preliminary data.</text>
</comment>
<dbReference type="PANTHER" id="PTHR30469">
    <property type="entry name" value="MULTIDRUG RESISTANCE PROTEIN MDTA"/>
    <property type="match status" value="1"/>
</dbReference>